<dbReference type="PANTHER" id="PTHR33115:SF11">
    <property type="entry name" value="OS07G0654700 PROTEIN"/>
    <property type="match status" value="1"/>
</dbReference>
<feature type="transmembrane region" description="Helical" evidence="1">
    <location>
        <begin position="107"/>
        <end position="131"/>
    </location>
</feature>
<dbReference type="PANTHER" id="PTHR33115">
    <property type="entry name" value="ARM REPEAT SUPERFAMILY PROTEIN"/>
    <property type="match status" value="1"/>
</dbReference>
<reference evidence="2 3" key="1">
    <citation type="submission" date="2019-11" db="EMBL/GenBank/DDBJ databases">
        <title>Whole genome sequence of Oryza granulata.</title>
        <authorList>
            <person name="Li W."/>
        </authorList>
    </citation>
    <scope>NUCLEOTIDE SEQUENCE [LARGE SCALE GENOMIC DNA]</scope>
    <source>
        <strain evidence="3">cv. Menghai</strain>
        <tissue evidence="2">Leaf</tissue>
    </source>
</reference>
<accession>A0A6G1D221</accession>
<proteinExistence type="predicted"/>
<dbReference type="OrthoDB" id="683358at2759"/>
<sequence>MSKHTENVLVDVAVRVAQPEASWCNTTTEEQLNCFVRVVASVERAGNALGTLAFTWATVVLLGGLQIPAAVMRVIIALTRLLHQNYYGKGGHANDPDKKNLKPTLNVFYGMVLGQGILYLVARILDFFSFFPRR</sequence>
<dbReference type="AlphaFoldDB" id="A0A6G1D221"/>
<evidence type="ECO:0000256" key="1">
    <source>
        <dbReference type="SAM" id="Phobius"/>
    </source>
</evidence>
<dbReference type="EMBL" id="SPHZ02000007">
    <property type="protein sequence ID" value="KAF0906431.1"/>
    <property type="molecule type" value="Genomic_DNA"/>
</dbReference>
<evidence type="ECO:0000313" key="2">
    <source>
        <dbReference type="EMBL" id="KAF0906431.1"/>
    </source>
</evidence>
<gene>
    <name evidence="2" type="ORF">E2562_011429</name>
</gene>
<dbReference type="Proteomes" id="UP000479710">
    <property type="component" value="Unassembled WGS sequence"/>
</dbReference>
<name>A0A6G1D221_9ORYZ</name>
<organism evidence="2 3">
    <name type="scientific">Oryza meyeriana var. granulata</name>
    <dbReference type="NCBI Taxonomy" id="110450"/>
    <lineage>
        <taxon>Eukaryota</taxon>
        <taxon>Viridiplantae</taxon>
        <taxon>Streptophyta</taxon>
        <taxon>Embryophyta</taxon>
        <taxon>Tracheophyta</taxon>
        <taxon>Spermatophyta</taxon>
        <taxon>Magnoliopsida</taxon>
        <taxon>Liliopsida</taxon>
        <taxon>Poales</taxon>
        <taxon>Poaceae</taxon>
        <taxon>BOP clade</taxon>
        <taxon>Oryzoideae</taxon>
        <taxon>Oryzeae</taxon>
        <taxon>Oryzinae</taxon>
        <taxon>Oryza</taxon>
        <taxon>Oryza meyeriana</taxon>
    </lineage>
</organism>
<comment type="caution">
    <text evidence="2">The sequence shown here is derived from an EMBL/GenBank/DDBJ whole genome shotgun (WGS) entry which is preliminary data.</text>
</comment>
<keyword evidence="1" id="KW-0472">Membrane</keyword>
<evidence type="ECO:0000313" key="3">
    <source>
        <dbReference type="Proteomes" id="UP000479710"/>
    </source>
</evidence>
<feature type="transmembrane region" description="Helical" evidence="1">
    <location>
        <begin position="53"/>
        <end position="76"/>
    </location>
</feature>
<keyword evidence="3" id="KW-1185">Reference proteome</keyword>
<protein>
    <submittedName>
        <fullName evidence="2">Uncharacterized protein</fullName>
    </submittedName>
</protein>
<keyword evidence="1" id="KW-0812">Transmembrane</keyword>
<keyword evidence="1" id="KW-1133">Transmembrane helix</keyword>